<dbReference type="AlphaFoldDB" id="A0AAP2W9P6"/>
<name>A0AAP2W9P6_9FIRM</name>
<evidence type="ECO:0000256" key="1">
    <source>
        <dbReference type="SAM" id="Phobius"/>
    </source>
</evidence>
<gene>
    <name evidence="2" type="ORF">LQE92_05910</name>
</gene>
<keyword evidence="1" id="KW-0472">Membrane</keyword>
<reference evidence="2 3" key="1">
    <citation type="submission" date="2021-11" db="EMBL/GenBank/DDBJ databases">
        <title>Lacrimispora sp. nov. NSJ-141 isolated from human feces.</title>
        <authorList>
            <person name="Abdugheni R."/>
        </authorList>
    </citation>
    <scope>NUCLEOTIDE SEQUENCE [LARGE SCALE GENOMIC DNA]</scope>
    <source>
        <strain evidence="2 3">NSJ-141</strain>
    </source>
</reference>
<dbReference type="Proteomes" id="UP001299265">
    <property type="component" value="Unassembled WGS sequence"/>
</dbReference>
<feature type="transmembrane region" description="Helical" evidence="1">
    <location>
        <begin position="45"/>
        <end position="63"/>
    </location>
</feature>
<accession>A0AAP2W9P6</accession>
<keyword evidence="3" id="KW-1185">Reference proteome</keyword>
<feature type="transmembrane region" description="Helical" evidence="1">
    <location>
        <begin position="75"/>
        <end position="101"/>
    </location>
</feature>
<proteinExistence type="predicted"/>
<sequence>MVNAERTKLMTKAEIFRVKEERKALRLNHFYKGDYISYEMIRSGILFIFAYLLLTVMWVLYFAEPLMTQTRIEDLARMAVQAGIALICLLACFLVAAYFVFKSKYQKARAKVKDYQAILKQISRLYEQETVKVWRESEEYRV</sequence>
<organism evidence="2 3">
    <name type="scientific">Lientehia hominis</name>
    <dbReference type="NCBI Taxonomy" id="2897778"/>
    <lineage>
        <taxon>Bacteria</taxon>
        <taxon>Bacillati</taxon>
        <taxon>Bacillota</taxon>
        <taxon>Clostridia</taxon>
        <taxon>Lachnospirales</taxon>
        <taxon>Lachnospiraceae</taxon>
        <taxon>Lientehia</taxon>
    </lineage>
</organism>
<keyword evidence="1" id="KW-1133">Transmembrane helix</keyword>
<dbReference type="EMBL" id="JAJNOR010000003">
    <property type="protein sequence ID" value="MCD2492162.1"/>
    <property type="molecule type" value="Genomic_DNA"/>
</dbReference>
<evidence type="ECO:0000313" key="2">
    <source>
        <dbReference type="EMBL" id="MCD2492162.1"/>
    </source>
</evidence>
<evidence type="ECO:0000313" key="3">
    <source>
        <dbReference type="Proteomes" id="UP001299265"/>
    </source>
</evidence>
<protein>
    <submittedName>
        <fullName evidence="2">Uncharacterized protein</fullName>
    </submittedName>
</protein>
<dbReference type="RefSeq" id="WP_231062077.1">
    <property type="nucleotide sequence ID" value="NZ_JAJNOR010000003.1"/>
</dbReference>
<keyword evidence="1" id="KW-0812">Transmembrane</keyword>
<comment type="caution">
    <text evidence="2">The sequence shown here is derived from an EMBL/GenBank/DDBJ whole genome shotgun (WGS) entry which is preliminary data.</text>
</comment>